<comment type="similarity">
    <text evidence="2">Belongs to the peptidase M20A family.</text>
</comment>
<dbReference type="GO" id="GO:0008270">
    <property type="term" value="F:zinc ion binding"/>
    <property type="evidence" value="ECO:0007669"/>
    <property type="project" value="InterPro"/>
</dbReference>
<protein>
    <submittedName>
        <fullName evidence="9">Sapep family Mn(2+)-dependent dipeptidase</fullName>
        <ecNumber evidence="9">3.4.13.-</ecNumber>
    </submittedName>
</protein>
<sequence>MQFAEHILPYKEQILRDLKTLVAIPSVVSDAEPGKPFGSESARALEAVLKMAENLGLETKNVGNYAGHAVYGEGSEFADVLCHVDVVPAGDGWNTNPFETVEKDGLLYGRGTADDKGAAVVALYCLKAMKDAGVKTNRRIRVIFGGGEEVASNDIDTYYSSEPMPVYGFTPDSDYGICNREKGILRLDISSGKAPTAVRHFTAGTVVNAVPAKAETVVACTMEQAAALMELAETDKAFRFTKTPDGLCIGAEGVASHAMQPQEGVNAAAKLIMLLSKVLNKEELGSLLYFLSEKIQTEYDGSLVGLKQSDEPSGPLTLNLGLVRIGNSTFSAGLDIRYPVTASGEDILAAMQKICTPYGLSCSRTNESRPLYLPEDSDFIRLLKGSYSAVMGEEPNVYATGGGTYARELKGRGVAFGPFFPDEPDRRLHNTNESIDIARFMQHAQICLQAMFDMATK</sequence>
<keyword evidence="6" id="KW-0862">Zinc</keyword>
<dbReference type="Proteomes" id="UP000516046">
    <property type="component" value="Chromosome"/>
</dbReference>
<evidence type="ECO:0000256" key="5">
    <source>
        <dbReference type="ARBA" id="ARBA00022801"/>
    </source>
</evidence>
<evidence type="ECO:0000256" key="4">
    <source>
        <dbReference type="ARBA" id="ARBA00022723"/>
    </source>
</evidence>
<evidence type="ECO:0000256" key="6">
    <source>
        <dbReference type="ARBA" id="ARBA00022833"/>
    </source>
</evidence>
<dbReference type="GO" id="GO:0006508">
    <property type="term" value="P:proteolysis"/>
    <property type="evidence" value="ECO:0007669"/>
    <property type="project" value="UniProtKB-KW"/>
</dbReference>
<evidence type="ECO:0000256" key="7">
    <source>
        <dbReference type="ARBA" id="ARBA00022997"/>
    </source>
</evidence>
<keyword evidence="4" id="KW-0479">Metal-binding</keyword>
<dbReference type="PANTHER" id="PTHR43808">
    <property type="entry name" value="ACETYLORNITHINE DEACETYLASE"/>
    <property type="match status" value="1"/>
</dbReference>
<dbReference type="KEGG" id="caml:H6X83_09625"/>
<keyword evidence="10" id="KW-1185">Reference proteome</keyword>
<dbReference type="Pfam" id="PF01546">
    <property type="entry name" value="Peptidase_M20"/>
    <property type="match status" value="1"/>
</dbReference>
<dbReference type="InterPro" id="IPR002933">
    <property type="entry name" value="Peptidase_M20"/>
</dbReference>
<dbReference type="InterPro" id="IPR010964">
    <property type="entry name" value="M20A_pepV-rel"/>
</dbReference>
<dbReference type="InterPro" id="IPR050072">
    <property type="entry name" value="Peptidase_M20A"/>
</dbReference>
<evidence type="ECO:0000256" key="1">
    <source>
        <dbReference type="ARBA" id="ARBA00001947"/>
    </source>
</evidence>
<name>A0A7G9WEU5_9FIRM</name>
<comment type="cofactor">
    <cofactor evidence="1">
        <name>Zn(2+)</name>
        <dbReference type="ChEBI" id="CHEBI:29105"/>
    </cofactor>
</comment>
<evidence type="ECO:0000256" key="3">
    <source>
        <dbReference type="ARBA" id="ARBA00022670"/>
    </source>
</evidence>
<proteinExistence type="inferred from homology"/>
<organism evidence="9 10">
    <name type="scientific">Caproicibacterium amylolyticum</name>
    <dbReference type="NCBI Taxonomy" id="2766537"/>
    <lineage>
        <taxon>Bacteria</taxon>
        <taxon>Bacillati</taxon>
        <taxon>Bacillota</taxon>
        <taxon>Clostridia</taxon>
        <taxon>Eubacteriales</taxon>
        <taxon>Oscillospiraceae</taxon>
        <taxon>Caproicibacterium</taxon>
    </lineage>
</organism>
<dbReference type="InterPro" id="IPR036264">
    <property type="entry name" value="Bact_exopeptidase_dim_dom"/>
</dbReference>
<keyword evidence="7 9" id="KW-0224">Dipeptidase</keyword>
<evidence type="ECO:0000256" key="2">
    <source>
        <dbReference type="ARBA" id="ARBA00006247"/>
    </source>
</evidence>
<dbReference type="GO" id="GO:0008237">
    <property type="term" value="F:metallopeptidase activity"/>
    <property type="evidence" value="ECO:0007669"/>
    <property type="project" value="UniProtKB-KW"/>
</dbReference>
<reference evidence="9 10" key="1">
    <citation type="submission" date="2020-08" db="EMBL/GenBank/DDBJ databases">
        <authorList>
            <person name="Ren C."/>
            <person name="Gu Y."/>
            <person name="Xu Y."/>
        </authorList>
    </citation>
    <scope>NUCLEOTIDE SEQUENCE [LARGE SCALE GENOMIC DNA]</scope>
    <source>
        <strain evidence="9 10">LBM18003</strain>
    </source>
</reference>
<evidence type="ECO:0000313" key="10">
    <source>
        <dbReference type="Proteomes" id="UP000516046"/>
    </source>
</evidence>
<dbReference type="SUPFAM" id="SSF53187">
    <property type="entry name" value="Zn-dependent exopeptidases"/>
    <property type="match status" value="1"/>
</dbReference>
<dbReference type="Gene3D" id="3.30.70.360">
    <property type="match status" value="2"/>
</dbReference>
<dbReference type="GO" id="GO:0008777">
    <property type="term" value="F:acetylornithine deacetylase activity"/>
    <property type="evidence" value="ECO:0007669"/>
    <property type="project" value="TreeGrafter"/>
</dbReference>
<dbReference type="SUPFAM" id="SSF55031">
    <property type="entry name" value="Bacterial exopeptidase dimerisation domain"/>
    <property type="match status" value="1"/>
</dbReference>
<dbReference type="GO" id="GO:0006526">
    <property type="term" value="P:L-arginine biosynthetic process"/>
    <property type="evidence" value="ECO:0007669"/>
    <property type="project" value="TreeGrafter"/>
</dbReference>
<dbReference type="NCBIfam" id="TIGR01887">
    <property type="entry name" value="dipeptidaselike"/>
    <property type="match status" value="1"/>
</dbReference>
<dbReference type="AlphaFoldDB" id="A0A7G9WEU5"/>
<dbReference type="PANTHER" id="PTHR43808:SF31">
    <property type="entry name" value="N-ACETYL-L-CITRULLINE DEACETYLASE"/>
    <property type="match status" value="1"/>
</dbReference>
<dbReference type="EC" id="3.4.13.-" evidence="9"/>
<evidence type="ECO:0000256" key="8">
    <source>
        <dbReference type="ARBA" id="ARBA00023049"/>
    </source>
</evidence>
<dbReference type="GO" id="GO:0016805">
    <property type="term" value="F:dipeptidase activity"/>
    <property type="evidence" value="ECO:0007669"/>
    <property type="project" value="UniProtKB-KW"/>
</dbReference>
<accession>A0A7G9WEU5</accession>
<keyword evidence="8" id="KW-0482">Metalloprotease</keyword>
<keyword evidence="5 9" id="KW-0378">Hydrolase</keyword>
<evidence type="ECO:0000313" key="9">
    <source>
        <dbReference type="EMBL" id="QNO17207.1"/>
    </source>
</evidence>
<keyword evidence="3" id="KW-0645">Protease</keyword>
<dbReference type="RefSeq" id="WP_212506276.1">
    <property type="nucleotide sequence ID" value="NZ_CP060696.1"/>
</dbReference>
<gene>
    <name evidence="9" type="ORF">H6X83_09625</name>
</gene>
<dbReference type="Gene3D" id="3.40.630.10">
    <property type="entry name" value="Zn peptidases"/>
    <property type="match status" value="1"/>
</dbReference>
<dbReference type="EMBL" id="CP060696">
    <property type="protein sequence ID" value="QNO17207.1"/>
    <property type="molecule type" value="Genomic_DNA"/>
</dbReference>